<dbReference type="EMBL" id="JAACJO010000007">
    <property type="protein sequence ID" value="KAF5356187.1"/>
    <property type="molecule type" value="Genomic_DNA"/>
</dbReference>
<gene>
    <name evidence="1" type="ORF">D9756_004307</name>
</gene>
<evidence type="ECO:0000313" key="1">
    <source>
        <dbReference type="EMBL" id="KAF5356187.1"/>
    </source>
</evidence>
<reference evidence="1 2" key="1">
    <citation type="journal article" date="2020" name="ISME J.">
        <title>Uncovering the hidden diversity of litter-decomposition mechanisms in mushroom-forming fungi.</title>
        <authorList>
            <person name="Floudas D."/>
            <person name="Bentzer J."/>
            <person name="Ahren D."/>
            <person name="Johansson T."/>
            <person name="Persson P."/>
            <person name="Tunlid A."/>
        </authorList>
    </citation>
    <scope>NUCLEOTIDE SEQUENCE [LARGE SCALE GENOMIC DNA]</scope>
    <source>
        <strain evidence="1 2">CBS 146.42</strain>
    </source>
</reference>
<dbReference type="Proteomes" id="UP000559027">
    <property type="component" value="Unassembled WGS sequence"/>
</dbReference>
<name>A0A8H5G0U8_9AGAR</name>
<protein>
    <submittedName>
        <fullName evidence="1">Uncharacterized protein</fullName>
    </submittedName>
</protein>
<sequence length="688" mass="78683">MYSFLPDEILKEILEPALQVPDDAFACVTGRSPFSNYNLTTSAYLLVCKDWLRVATPLLYSVVVLRSKAQIQALEETLLATPMLAGFIRKLRIESGYCGSLLKILKSTKHLTDLCVSLEIYSDDNVSGFCKGMAYIQPRRLIMYDHRDPYKALNQKTLNLAETLRDYIPEWKATLTSVTLPWSPSTFSWGGSSVRPKQEFFVEAVLQNKSIQCIELRGGNRFPSWFNQLAKLPRLKKIIILLQSHPRCCTDFIKAVDSNPKLKSLVEYKHDLIETELSKEANDAQASIPKKSPQYLGAKGIATFPDVIWTNVLFYAMGLPELEQSDLSESPELRSPNYRLKFRRQLSFVCKKFYELVVPLYYRCIIATPGYDITSLSIILNRNKEIGKQIKTFITSDKNHDNLFTECLHKVLASTPNLRRFSTHLGFGGWSTSSVYTFDMRALEILAETAGPRLVDLRIYLRRPSPSPTPEVFYEFTALRHLNISSSAVFTYQEASLRKQALPKLESLTCSMASNTFLLLLSILDLPEIHTARFPLMDKCEGAITFLRNHGHKLTTLECGFLPGICIFDACPNLITFELPEEKPGFATAEFFYSSEKHSLGTLHIKTRGVQRAAEKERFKYLGNLNLSMFTSLRHVQVDKCQWPTTEKEIKKSHWITWAERLQELYNIDIVSETGQRWVPRLKPRKER</sequence>
<evidence type="ECO:0000313" key="2">
    <source>
        <dbReference type="Proteomes" id="UP000559027"/>
    </source>
</evidence>
<keyword evidence="2" id="KW-1185">Reference proteome</keyword>
<organism evidence="1 2">
    <name type="scientific">Leucocoprinus leucothites</name>
    <dbReference type="NCBI Taxonomy" id="201217"/>
    <lineage>
        <taxon>Eukaryota</taxon>
        <taxon>Fungi</taxon>
        <taxon>Dikarya</taxon>
        <taxon>Basidiomycota</taxon>
        <taxon>Agaricomycotina</taxon>
        <taxon>Agaricomycetes</taxon>
        <taxon>Agaricomycetidae</taxon>
        <taxon>Agaricales</taxon>
        <taxon>Agaricineae</taxon>
        <taxon>Agaricaceae</taxon>
        <taxon>Leucocoprinus</taxon>
    </lineage>
</organism>
<comment type="caution">
    <text evidence="1">The sequence shown here is derived from an EMBL/GenBank/DDBJ whole genome shotgun (WGS) entry which is preliminary data.</text>
</comment>
<dbReference type="Gene3D" id="3.80.10.10">
    <property type="entry name" value="Ribonuclease Inhibitor"/>
    <property type="match status" value="1"/>
</dbReference>
<dbReference type="InterPro" id="IPR032675">
    <property type="entry name" value="LRR_dom_sf"/>
</dbReference>
<proteinExistence type="predicted"/>
<dbReference type="OrthoDB" id="2906982at2759"/>
<dbReference type="AlphaFoldDB" id="A0A8H5G0U8"/>
<accession>A0A8H5G0U8</accession>